<dbReference type="GO" id="GO:0004497">
    <property type="term" value="F:monooxygenase activity"/>
    <property type="evidence" value="ECO:0007669"/>
    <property type="project" value="InterPro"/>
</dbReference>
<dbReference type="GO" id="GO:0005506">
    <property type="term" value="F:iron ion binding"/>
    <property type="evidence" value="ECO:0007669"/>
    <property type="project" value="InterPro"/>
</dbReference>
<keyword evidence="3 4" id="KW-0408">Iron</keyword>
<dbReference type="GO" id="GO:0016705">
    <property type="term" value="F:oxidoreductase activity, acting on paired donors, with incorporation or reduction of molecular oxygen"/>
    <property type="evidence" value="ECO:0007669"/>
    <property type="project" value="InterPro"/>
</dbReference>
<name>A0AA88Y4C7_PINIB</name>
<dbReference type="InterPro" id="IPR036396">
    <property type="entry name" value="Cyt_P450_sf"/>
</dbReference>
<evidence type="ECO:0008006" key="8">
    <source>
        <dbReference type="Google" id="ProtNLM"/>
    </source>
</evidence>
<dbReference type="Pfam" id="PF00067">
    <property type="entry name" value="p450"/>
    <property type="match status" value="1"/>
</dbReference>
<keyword evidence="4" id="KW-0349">Heme</keyword>
<comment type="cofactor">
    <cofactor evidence="4">
        <name>heme</name>
        <dbReference type="ChEBI" id="CHEBI:30413"/>
    </cofactor>
</comment>
<evidence type="ECO:0000256" key="3">
    <source>
        <dbReference type="ARBA" id="ARBA00023004"/>
    </source>
</evidence>
<dbReference type="EMBL" id="VSWD01000007">
    <property type="protein sequence ID" value="KAK3097406.1"/>
    <property type="molecule type" value="Genomic_DNA"/>
</dbReference>
<dbReference type="InterPro" id="IPR050182">
    <property type="entry name" value="Cytochrome_P450_fam2"/>
</dbReference>
<dbReference type="Gene3D" id="1.10.630.10">
    <property type="entry name" value="Cytochrome P450"/>
    <property type="match status" value="2"/>
</dbReference>
<dbReference type="InterPro" id="IPR002401">
    <property type="entry name" value="Cyt_P450_E_grp-I"/>
</dbReference>
<dbReference type="InterPro" id="IPR001128">
    <property type="entry name" value="Cyt_P450"/>
</dbReference>
<dbReference type="PANTHER" id="PTHR24300:SF375">
    <property type="entry name" value="CYTOCHROME P450 FAMILY"/>
    <property type="match status" value="1"/>
</dbReference>
<organism evidence="6 7">
    <name type="scientific">Pinctada imbricata</name>
    <name type="common">Atlantic pearl-oyster</name>
    <name type="synonym">Pinctada martensii</name>
    <dbReference type="NCBI Taxonomy" id="66713"/>
    <lineage>
        <taxon>Eukaryota</taxon>
        <taxon>Metazoa</taxon>
        <taxon>Spiralia</taxon>
        <taxon>Lophotrochozoa</taxon>
        <taxon>Mollusca</taxon>
        <taxon>Bivalvia</taxon>
        <taxon>Autobranchia</taxon>
        <taxon>Pteriomorphia</taxon>
        <taxon>Pterioida</taxon>
        <taxon>Pterioidea</taxon>
        <taxon>Pteriidae</taxon>
        <taxon>Pinctada</taxon>
    </lineage>
</organism>
<keyword evidence="5" id="KW-0472">Membrane</keyword>
<evidence type="ECO:0000256" key="5">
    <source>
        <dbReference type="SAM" id="Phobius"/>
    </source>
</evidence>
<dbReference type="Proteomes" id="UP001186944">
    <property type="component" value="Unassembled WGS sequence"/>
</dbReference>
<dbReference type="PRINTS" id="PR00463">
    <property type="entry name" value="EP450I"/>
</dbReference>
<proteinExistence type="inferred from homology"/>
<keyword evidence="5" id="KW-1133">Transmembrane helix</keyword>
<evidence type="ECO:0000313" key="7">
    <source>
        <dbReference type="Proteomes" id="UP001186944"/>
    </source>
</evidence>
<evidence type="ECO:0000313" key="6">
    <source>
        <dbReference type="EMBL" id="KAK3097406.1"/>
    </source>
</evidence>
<comment type="caution">
    <text evidence="6">The sequence shown here is derived from an EMBL/GenBank/DDBJ whole genome shotgun (WGS) entry which is preliminary data.</text>
</comment>
<accession>A0AA88Y4C7</accession>
<keyword evidence="5" id="KW-0812">Transmembrane</keyword>
<protein>
    <recommendedName>
        <fullName evidence="8">Cytochrome P450</fullName>
    </recommendedName>
</protein>
<sequence>MHLNMETSVSVGDLSLYFAFVILTLAVVILINYGGNYPASFPPGPRGWPVVGNLLQVAKGDGLYGNLLKFRQEYGDVFRVQFGQQTWVFIAGHKAITETVLKMKTTEAGRPNWLYTVHTVLQGKGIIYSNGVLSAAARSFLFDALDEAKEHIEKSILANCTDIIRSIGEDPDSLSQRLTETEFATVLSLITGERFPTASDEYHRLRQLFDARNGGLTLGNPQNLFSWLNTFYRGKTDAALEAQAKLIKDLSDLLMTRMEQVDHRSECLIDSYANQLKQGKLKNIDKTHIFLTMLDLALASKDSLLAMVQWTLLNIANNADVQSKCRQELLKTILSDDKLWTCPAQLQPERFSNPGSSDVDGKEAKYGLGSRHCPGRTLAETFQYLVVSSIILEYEVENLTEDKSMDSYFKSVLRPKAFNLKFNKITN</sequence>
<dbReference type="SUPFAM" id="SSF48264">
    <property type="entry name" value="Cytochrome P450"/>
    <property type="match status" value="1"/>
</dbReference>
<feature type="binding site" description="axial binding residue" evidence="4">
    <location>
        <position position="373"/>
    </location>
    <ligand>
        <name>heme</name>
        <dbReference type="ChEBI" id="CHEBI:30413"/>
    </ligand>
    <ligandPart>
        <name>Fe</name>
        <dbReference type="ChEBI" id="CHEBI:18248"/>
    </ligandPart>
</feature>
<dbReference type="GO" id="GO:0020037">
    <property type="term" value="F:heme binding"/>
    <property type="evidence" value="ECO:0007669"/>
    <property type="project" value="InterPro"/>
</dbReference>
<dbReference type="PANTHER" id="PTHR24300">
    <property type="entry name" value="CYTOCHROME P450 508A4-RELATED"/>
    <property type="match status" value="1"/>
</dbReference>
<reference evidence="6" key="1">
    <citation type="submission" date="2019-08" db="EMBL/GenBank/DDBJ databases">
        <title>The improved chromosome-level genome for the pearl oyster Pinctada fucata martensii using PacBio sequencing and Hi-C.</title>
        <authorList>
            <person name="Zheng Z."/>
        </authorList>
    </citation>
    <scope>NUCLEOTIDE SEQUENCE</scope>
    <source>
        <strain evidence="6">ZZ-2019</strain>
        <tissue evidence="6">Adductor muscle</tissue>
    </source>
</reference>
<gene>
    <name evidence="6" type="ORF">FSP39_009345</name>
</gene>
<dbReference type="AlphaFoldDB" id="A0AA88Y4C7"/>
<evidence type="ECO:0000256" key="4">
    <source>
        <dbReference type="PIRSR" id="PIRSR602401-1"/>
    </source>
</evidence>
<evidence type="ECO:0000256" key="2">
    <source>
        <dbReference type="ARBA" id="ARBA00022723"/>
    </source>
</evidence>
<evidence type="ECO:0000256" key="1">
    <source>
        <dbReference type="ARBA" id="ARBA00010617"/>
    </source>
</evidence>
<keyword evidence="2 4" id="KW-0479">Metal-binding</keyword>
<feature type="transmembrane region" description="Helical" evidence="5">
    <location>
        <begin position="14"/>
        <end position="33"/>
    </location>
</feature>
<keyword evidence="7" id="KW-1185">Reference proteome</keyword>
<comment type="similarity">
    <text evidence="1">Belongs to the cytochrome P450 family.</text>
</comment>